<evidence type="ECO:0000313" key="2">
    <source>
        <dbReference type="EMBL" id="AIE85253.1"/>
    </source>
</evidence>
<feature type="region of interest" description="Disordered" evidence="1">
    <location>
        <begin position="29"/>
        <end position="109"/>
    </location>
</feature>
<dbReference type="Proteomes" id="UP000027982">
    <property type="component" value="Chromosome"/>
</dbReference>
<dbReference type="EMBL" id="CP007139">
    <property type="protein sequence ID" value="AIE85253.1"/>
    <property type="molecule type" value="Genomic_DNA"/>
</dbReference>
<reference evidence="2 3" key="1">
    <citation type="journal article" date="2014" name="PLoS ONE">
        <title>The first complete genome sequence of the class fimbriimonadia in the phylum armatimonadetes.</title>
        <authorList>
            <person name="Hu Z.Y."/>
            <person name="Wang Y.Z."/>
            <person name="Im W.T."/>
            <person name="Wang S.Y."/>
            <person name="Zhao G.P."/>
            <person name="Zheng H.J."/>
            <person name="Quan Z.X."/>
        </authorList>
    </citation>
    <scope>NUCLEOTIDE SEQUENCE [LARGE SCALE GENOMIC DNA]</scope>
    <source>
        <strain evidence="2">Gsoil 348</strain>
    </source>
</reference>
<feature type="compositionally biased region" description="Gly residues" evidence="1">
    <location>
        <begin position="162"/>
        <end position="222"/>
    </location>
</feature>
<feature type="compositionally biased region" description="Basic and acidic residues" evidence="1">
    <location>
        <begin position="146"/>
        <end position="156"/>
    </location>
</feature>
<protein>
    <submittedName>
        <fullName evidence="2">Uncharacterized protein</fullName>
    </submittedName>
</protein>
<feature type="compositionally biased region" description="Basic and acidic residues" evidence="1">
    <location>
        <begin position="260"/>
        <end position="278"/>
    </location>
</feature>
<organism evidence="2 3">
    <name type="scientific">Fimbriimonas ginsengisoli Gsoil 348</name>
    <dbReference type="NCBI Taxonomy" id="661478"/>
    <lineage>
        <taxon>Bacteria</taxon>
        <taxon>Bacillati</taxon>
        <taxon>Armatimonadota</taxon>
        <taxon>Fimbriimonadia</taxon>
        <taxon>Fimbriimonadales</taxon>
        <taxon>Fimbriimonadaceae</taxon>
        <taxon>Fimbriimonas</taxon>
    </lineage>
</organism>
<evidence type="ECO:0000313" key="3">
    <source>
        <dbReference type="Proteomes" id="UP000027982"/>
    </source>
</evidence>
<proteinExistence type="predicted"/>
<accession>A0A068NNV9</accession>
<feature type="region of interest" description="Disordered" evidence="1">
    <location>
        <begin position="140"/>
        <end position="278"/>
    </location>
</feature>
<dbReference type="AlphaFoldDB" id="A0A068NNV9"/>
<dbReference type="HOGENOM" id="CLU_1000225_0_0_0"/>
<feature type="compositionally biased region" description="Gly residues" evidence="1">
    <location>
        <begin position="42"/>
        <end position="93"/>
    </location>
</feature>
<evidence type="ECO:0000256" key="1">
    <source>
        <dbReference type="SAM" id="MobiDB-lite"/>
    </source>
</evidence>
<dbReference type="KEGG" id="fgi:OP10G_1885"/>
<dbReference type="STRING" id="661478.OP10G_1885"/>
<sequence>MILMIPQVRKELGLSEEQVDQIREAFHLPEFMGNDGPPPPEGGFGGGGFGGGPGGPGGQGGPGRGPGRPGQGGPEGGFGGPGGQGRGPEGRGGQGRKREEDTKLKGILSERQFARYQQISLQMEGPGAIVRPEHAKALGLSEDQVDEIHEILDRNRPRGNRGPDGPGGGFGGPGRPGGQGGPGWGGEGGPGGGPGRPGQGGPGGGFGGPGGPGGPGAEGGFGGPPPQENEAQRRRVNDEIMKVLTDGQRDKWKSMLGKPFELKRPARRGDRRPGGDDE</sequence>
<feature type="compositionally biased region" description="Basic and acidic residues" evidence="1">
    <location>
        <begin position="230"/>
        <end position="253"/>
    </location>
</feature>
<keyword evidence="3" id="KW-1185">Reference proteome</keyword>
<gene>
    <name evidence="2" type="ORF">OP10G_1885</name>
</gene>
<name>A0A068NNV9_FIMGI</name>